<feature type="active site" description="Charge relay system" evidence="5">
    <location>
        <position position="528"/>
    </location>
</feature>
<evidence type="ECO:0000256" key="1">
    <source>
        <dbReference type="ARBA" id="ARBA00011073"/>
    </source>
</evidence>
<evidence type="ECO:0000256" key="3">
    <source>
        <dbReference type="ARBA" id="ARBA00022801"/>
    </source>
</evidence>
<feature type="domain" description="Peptidase S8/S53" evidence="6">
    <location>
        <begin position="273"/>
        <end position="594"/>
    </location>
</feature>
<dbReference type="PROSITE" id="PS00138">
    <property type="entry name" value="SUBTILASE_SER"/>
    <property type="match status" value="1"/>
</dbReference>
<dbReference type="InterPro" id="IPR051048">
    <property type="entry name" value="Peptidase_S8/S53_subtilisin"/>
</dbReference>
<keyword evidence="2 5" id="KW-0645">Protease</keyword>
<dbReference type="PROSITE" id="PS51892">
    <property type="entry name" value="SUBTILASE"/>
    <property type="match status" value="1"/>
</dbReference>
<dbReference type="Pfam" id="PF00082">
    <property type="entry name" value="Peptidase_S8"/>
    <property type="match status" value="1"/>
</dbReference>
<sequence>MPAAFSSRRFWFSALVGVLVTLVAVGFPSRPQAAGWGHRLTMSDVAMPTDFTISLRGFRFDPKTSDPARVLAKRGGYLAEATGDSYQIVQFTDRAQDVWLNHLRSAGVELVQYVPNQAYLAYVPAQARQMVGGQSFVRWMGLYQPAYKLSPELQWLLTGKPGKPSADDTYLVATFKRSGIEAATNRLESIGKVVAVERMPASAVFDVVRVRLTPQAVVQAAQLMEVMSVEPYVPPTLEDERNAHVTAGNYTGVGIDNLAGPGYNPQAQFGSDGSTVTVAVVDDGVEIPSPQGFYITAGNAVAGPPRGADGAASFRGGHGHLCASIIAGTTPFPLTRDPRDYNYGLGVAPGAQIVSVPFITGGAFQGGDTTAVTDSITTLPPNGVRATISNNSWGAGVSTDYGTREAQYDAFTRDASAEGGIDPLLFVFSAGNSGPGAQTLTRPKAAKNVVTVGSSVGIRPELPPVQGVPNTNIDLISDYSSRGPAADGRIKPDVCAPGQQITGPRTTSNQVNFSSIGDDIHIRASGTSFAAPHVSGAAAVFTGWWKANNGGQQPAPALVKAALINGTVDMSAEHPGVPGSSTTAPIPNNVEGWGRVNLRNSIPTGLPTAYVNENVPLLDNGQTYVFTGQVADGSRPLRVTLTYTDVPGAPGANPALVNDLNLLVSVGGQTYRGNVFAGGLSVTGGSHDNRNNIENVFLPPQPAGTPVVVRVTAAALNGDGILGNGDQTDQNFALVISNATPSTPTTPLLSVLSTTATETGGNGNGVIEPCEQGDLTFQLSNDGTPASNLSATLTALTPGVSVVSGTGTVANLGQGQTVTGPTPPFRFQLGPDVPCGQVVQFQLTVNYTGGGSPLVTTLHVPTGVTGGGSYVFTSSSGATIPAGGQLVSGSFQDDALISLTTPFAFSVYGTNVPAGATVVADTNGVLRLASGGTSLFENTALPAPGFGNAPALCVFWDDLDLTVQQSAPPSGIFTQVTGSAPNRQWIIEWRGVRFGTSEVIEVAVVLREGTNRVEYLYAQTGPGNGSGATVGIQAAGSDGANFTQFSFNQGVLTPGLRLDGQVQSQSCGPCLNCTYLIDPPALNLGGDVIPAQTLTVTTGPACAWEATVRNIDAPWIKLISAQLPNGQVITPRMVGQLGDVNRRLAISVTGSATLTIGVGRNPSATPRVGTFFVAGQVVTVTQAGSSGPGAPIGSTMAMFRPSNGYMYLKNRLISDFADNDFFYGLAGDAPLAGDWDGDGIDTPGIYRNVNGVMTFFLINNNTGGFADVSFGFGQPGDVPLAGDWDGNGTVTCGVYRPGAQTFFLRNTNTAGSPDLAVVISGGQANDLPVAGRWTVGSSVTGLGLYRPSTGQFLLKNANVSGAPDATFAVTTSGTVVGPVAGDWLRQGFAAVGVVVNLGGTIQFQLRTTNTSGAPEIRVNYGVPGDVPLIGNWDGQPKPPPVSVP</sequence>
<keyword evidence="4 5" id="KW-0720">Serine protease</keyword>
<evidence type="ECO:0000256" key="4">
    <source>
        <dbReference type="ARBA" id="ARBA00022825"/>
    </source>
</evidence>
<dbReference type="RefSeq" id="WP_211429953.1">
    <property type="nucleotide sequence ID" value="NZ_CP072649.1"/>
</dbReference>
<dbReference type="InterPro" id="IPR034058">
    <property type="entry name" value="TagA/B/C/D_pept_dom"/>
</dbReference>
<feature type="active site" description="Charge relay system" evidence="5">
    <location>
        <position position="318"/>
    </location>
</feature>
<dbReference type="PRINTS" id="PR00723">
    <property type="entry name" value="SUBTILISIN"/>
</dbReference>
<dbReference type="SUPFAM" id="SSF52743">
    <property type="entry name" value="Subtilisin-like"/>
    <property type="match status" value="1"/>
</dbReference>
<protein>
    <submittedName>
        <fullName evidence="7">S8 family serine peptidase</fullName>
    </submittedName>
</protein>
<evidence type="ECO:0000259" key="6">
    <source>
        <dbReference type="Pfam" id="PF00082"/>
    </source>
</evidence>
<dbReference type="PANTHER" id="PTHR43399">
    <property type="entry name" value="SUBTILISIN-RELATED"/>
    <property type="match status" value="1"/>
</dbReference>
<evidence type="ECO:0000313" key="8">
    <source>
        <dbReference type="Proteomes" id="UP000676506"/>
    </source>
</evidence>
<evidence type="ECO:0000313" key="7">
    <source>
        <dbReference type="EMBL" id="QUW04064.1"/>
    </source>
</evidence>
<keyword evidence="3 5" id="KW-0378">Hydrolase</keyword>
<dbReference type="PANTHER" id="PTHR43399:SF4">
    <property type="entry name" value="CELL WALL-ASSOCIATED PROTEASE"/>
    <property type="match status" value="1"/>
</dbReference>
<dbReference type="InterPro" id="IPR008979">
    <property type="entry name" value="Galactose-bd-like_sf"/>
</dbReference>
<accession>A0ABX8BEH5</accession>
<dbReference type="InterPro" id="IPR036852">
    <property type="entry name" value="Peptidase_S8/S53_dom_sf"/>
</dbReference>
<evidence type="ECO:0000256" key="2">
    <source>
        <dbReference type="ARBA" id="ARBA00022670"/>
    </source>
</evidence>
<proteinExistence type="inferred from homology"/>
<dbReference type="Proteomes" id="UP000676506">
    <property type="component" value="Chromosome 2"/>
</dbReference>
<organism evidence="7 8">
    <name type="scientific">Chloracidobacterium validum</name>
    <dbReference type="NCBI Taxonomy" id="2821543"/>
    <lineage>
        <taxon>Bacteria</taxon>
        <taxon>Pseudomonadati</taxon>
        <taxon>Acidobacteriota</taxon>
        <taxon>Terriglobia</taxon>
        <taxon>Terriglobales</taxon>
        <taxon>Acidobacteriaceae</taxon>
        <taxon>Chloracidobacterium</taxon>
    </lineage>
</organism>
<name>A0ABX8BEH5_9BACT</name>
<dbReference type="SUPFAM" id="SSF49785">
    <property type="entry name" value="Galactose-binding domain-like"/>
    <property type="match status" value="1"/>
</dbReference>
<keyword evidence="8" id="KW-1185">Reference proteome</keyword>
<gene>
    <name evidence="7" type="ORF">J8C06_13505</name>
</gene>
<evidence type="ECO:0000256" key="5">
    <source>
        <dbReference type="PROSITE-ProRule" id="PRU01240"/>
    </source>
</evidence>
<dbReference type="CDD" id="cd04842">
    <property type="entry name" value="Peptidases_S8_Kp43_protease"/>
    <property type="match status" value="1"/>
</dbReference>
<feature type="active site" description="Charge relay system" evidence="5">
    <location>
        <position position="282"/>
    </location>
</feature>
<reference evidence="7 8" key="1">
    <citation type="submission" date="2021-03" db="EMBL/GenBank/DDBJ databases">
        <title>Genomic and phenotypic characterization of Chloracidobacterium isolates provides evidence for multiple species.</title>
        <authorList>
            <person name="Saini M.K."/>
            <person name="Costas A.M.G."/>
            <person name="Tank M."/>
            <person name="Bryant D.A."/>
        </authorList>
    </citation>
    <scope>NUCLEOTIDE SEQUENCE [LARGE SCALE GENOMIC DNA]</scope>
    <source>
        <strain evidence="7 8">BV2-C</strain>
    </source>
</reference>
<dbReference type="InterPro" id="IPR000209">
    <property type="entry name" value="Peptidase_S8/S53_dom"/>
</dbReference>
<dbReference type="InterPro" id="IPR015500">
    <property type="entry name" value="Peptidase_S8_subtilisin-rel"/>
</dbReference>
<dbReference type="Gene3D" id="3.40.50.200">
    <property type="entry name" value="Peptidase S8/S53 domain"/>
    <property type="match status" value="1"/>
</dbReference>
<dbReference type="EMBL" id="CP072649">
    <property type="protein sequence ID" value="QUW04064.1"/>
    <property type="molecule type" value="Genomic_DNA"/>
</dbReference>
<dbReference type="Gene3D" id="2.60.120.380">
    <property type="match status" value="1"/>
</dbReference>
<comment type="similarity">
    <text evidence="1 5">Belongs to the peptidase S8 family.</text>
</comment>
<dbReference type="InterPro" id="IPR023828">
    <property type="entry name" value="Peptidase_S8_Ser-AS"/>
</dbReference>